<evidence type="ECO:0000313" key="11">
    <source>
        <dbReference type="EMBL" id="KAI1894489.1"/>
    </source>
</evidence>
<evidence type="ECO:0000256" key="4">
    <source>
        <dbReference type="ARBA" id="ARBA00022692"/>
    </source>
</evidence>
<name>A0A8T3DAF6_9TELE</name>
<dbReference type="Pfam" id="PF20067">
    <property type="entry name" value="SSL_N"/>
    <property type="match status" value="1"/>
</dbReference>
<gene>
    <name evidence="11" type="ORF">AGOR_G00116330</name>
</gene>
<feature type="domain" description="Strictosidine synthase conserved region" evidence="10">
    <location>
        <begin position="488"/>
        <end position="574"/>
    </location>
</feature>
<keyword evidence="5" id="KW-0735">Signal-anchor</keyword>
<keyword evidence="8" id="KW-0325">Glycoprotein</keyword>
<dbReference type="Proteomes" id="UP000829720">
    <property type="component" value="Unassembled WGS sequence"/>
</dbReference>
<dbReference type="SUPFAM" id="SSF63829">
    <property type="entry name" value="Calcium-dependent phosphotriesterase"/>
    <property type="match status" value="1"/>
</dbReference>
<accession>A0A8T3DAF6</accession>
<comment type="caution">
    <text evidence="11">The sequence shown here is derived from an EMBL/GenBank/DDBJ whole genome shotgun (WGS) entry which is preliminary data.</text>
</comment>
<dbReference type="FunFam" id="2.120.10.30:FF:000041">
    <property type="entry name" value="adipocyte plasma membrane-associated protein"/>
    <property type="match status" value="1"/>
</dbReference>
<evidence type="ECO:0000313" key="12">
    <source>
        <dbReference type="Proteomes" id="UP000829720"/>
    </source>
</evidence>
<dbReference type="InterPro" id="IPR011042">
    <property type="entry name" value="6-blade_b-propeller_TolB-like"/>
</dbReference>
<dbReference type="PANTHER" id="PTHR10426:SF130">
    <property type="entry name" value="ADIPOCYTE PLASMA MEMBRANE-ASSOCIATED PROTEIN"/>
    <property type="match status" value="1"/>
</dbReference>
<protein>
    <recommendedName>
        <fullName evidence="3">Adipocyte plasma membrane-associated protein</fullName>
    </recommendedName>
</protein>
<comment type="subcellular location">
    <subcellularLocation>
        <location evidence="1">Membrane</location>
        <topology evidence="1">Single-pass type II membrane protein</topology>
    </subcellularLocation>
</comment>
<sequence length="703" mass="78984">MESRTQLASIMDVLAKEAVEEIIKFLDKADEGSSALQSLEITCCFTESEAPKKKSQQRMGCELMKKQITSIMEKLTKEALDKLGKLFNQEISRSQDEKDTLKKKLQLMDSGLRTEREQGEGRAPESSAHRHSHSVRVQAGNEFTAECVPEEEHPPVSLWGDGEHMAAEEEENPLQSVIMNDKSVNMEDDRSGPLIKDSKPDMGFMTSDSQRRQQIGGETDAESSANAEERFPHKDQQSEEEHDVQLKPTDSLQEKNPQSMTAELNSDITSDEKGSRHYGIRDFCKHYKMNETDGLRFRRLNRPQIITDESQEPQHKGSSTYSGKVFRVTFLTLGSLLLFPLLGVILLLESPIHPDVVSLNEPPLMSDCFEPNFKLRQAERLFEDQLLGPESIANVGDVIYTGTADGKIVKIEGKHVHVVATLGKPPCGSRENEPTCGRPLGIRVGPNGTLFVADAYLGLFEVNPVTGEVDNLVSTRQVVGGRRLSFVNDLDVTQDGRKVYFTDSSSRWQRRDYLYLIMEATADGRVLEYDTMTREVSVLMDGLRFANGIELCPDEESVMVAETTMARIRRVHVSGLNKGGMDTFVDNLPGFPDNIRRSSSGGYWVAMSAVRPNPSFSMVDFLSQKPWIKKLIFKVFSQDILMKFVPRYSLVLELWENGSCKRSFHDPHGMVAAYVSEAHEHNGHLYLGSFRSPYLCKLDLSQV</sequence>
<feature type="region of interest" description="Disordered" evidence="9">
    <location>
        <begin position="109"/>
        <end position="275"/>
    </location>
</feature>
<dbReference type="Gene3D" id="2.120.10.30">
    <property type="entry name" value="TolB, C-terminal domain"/>
    <property type="match status" value="1"/>
</dbReference>
<comment type="similarity">
    <text evidence="2">Belongs to the strictosidine synthase family.</text>
</comment>
<keyword evidence="4" id="KW-0812">Transmembrane</keyword>
<evidence type="ECO:0000256" key="8">
    <source>
        <dbReference type="ARBA" id="ARBA00023180"/>
    </source>
</evidence>
<evidence type="ECO:0000256" key="2">
    <source>
        <dbReference type="ARBA" id="ARBA00009191"/>
    </source>
</evidence>
<feature type="compositionally biased region" description="Polar residues" evidence="9">
    <location>
        <begin position="248"/>
        <end position="268"/>
    </location>
</feature>
<dbReference type="OrthoDB" id="5307922at2759"/>
<organism evidence="11 12">
    <name type="scientific">Albula goreensis</name>
    <dbReference type="NCBI Taxonomy" id="1534307"/>
    <lineage>
        <taxon>Eukaryota</taxon>
        <taxon>Metazoa</taxon>
        <taxon>Chordata</taxon>
        <taxon>Craniata</taxon>
        <taxon>Vertebrata</taxon>
        <taxon>Euteleostomi</taxon>
        <taxon>Actinopterygii</taxon>
        <taxon>Neopterygii</taxon>
        <taxon>Teleostei</taxon>
        <taxon>Albuliformes</taxon>
        <taxon>Albulidae</taxon>
        <taxon>Albula</taxon>
    </lineage>
</organism>
<evidence type="ECO:0000256" key="6">
    <source>
        <dbReference type="ARBA" id="ARBA00022989"/>
    </source>
</evidence>
<evidence type="ECO:0000256" key="7">
    <source>
        <dbReference type="ARBA" id="ARBA00023136"/>
    </source>
</evidence>
<dbReference type="GO" id="GO:0016020">
    <property type="term" value="C:membrane"/>
    <property type="evidence" value="ECO:0007669"/>
    <property type="project" value="UniProtKB-SubCell"/>
</dbReference>
<dbReference type="GO" id="GO:0004064">
    <property type="term" value="F:arylesterase activity"/>
    <property type="evidence" value="ECO:0007669"/>
    <property type="project" value="TreeGrafter"/>
</dbReference>
<dbReference type="AlphaFoldDB" id="A0A8T3DAF6"/>
<keyword evidence="12" id="KW-1185">Reference proteome</keyword>
<dbReference type="Pfam" id="PF03088">
    <property type="entry name" value="Str_synth"/>
    <property type="match status" value="1"/>
</dbReference>
<dbReference type="PANTHER" id="PTHR10426">
    <property type="entry name" value="STRICTOSIDINE SYNTHASE-RELATED"/>
    <property type="match status" value="1"/>
</dbReference>
<dbReference type="EMBL" id="JAERUA010000010">
    <property type="protein sequence ID" value="KAI1894489.1"/>
    <property type="molecule type" value="Genomic_DNA"/>
</dbReference>
<keyword evidence="6" id="KW-1133">Transmembrane helix</keyword>
<keyword evidence="7" id="KW-0472">Membrane</keyword>
<evidence type="ECO:0000256" key="5">
    <source>
        <dbReference type="ARBA" id="ARBA00022968"/>
    </source>
</evidence>
<reference evidence="11" key="1">
    <citation type="submission" date="2021-01" db="EMBL/GenBank/DDBJ databases">
        <authorList>
            <person name="Zahm M."/>
            <person name="Roques C."/>
            <person name="Cabau C."/>
            <person name="Klopp C."/>
            <person name="Donnadieu C."/>
            <person name="Jouanno E."/>
            <person name="Lampietro C."/>
            <person name="Louis A."/>
            <person name="Herpin A."/>
            <person name="Echchiki A."/>
            <person name="Berthelot C."/>
            <person name="Parey E."/>
            <person name="Roest-Crollius H."/>
            <person name="Braasch I."/>
            <person name="Postlethwait J."/>
            <person name="Bobe J."/>
            <person name="Montfort J."/>
            <person name="Bouchez O."/>
            <person name="Begum T."/>
            <person name="Mejri S."/>
            <person name="Adams A."/>
            <person name="Chen W.-J."/>
            <person name="Guiguen Y."/>
        </authorList>
    </citation>
    <scope>NUCLEOTIDE SEQUENCE</scope>
    <source>
        <tissue evidence="11">Blood</tissue>
    </source>
</reference>
<feature type="compositionally biased region" description="Basic and acidic residues" evidence="9">
    <location>
        <begin position="227"/>
        <end position="245"/>
    </location>
</feature>
<evidence type="ECO:0000259" key="10">
    <source>
        <dbReference type="Pfam" id="PF03088"/>
    </source>
</evidence>
<dbReference type="InterPro" id="IPR018119">
    <property type="entry name" value="Strictosidine_synth_cons-reg"/>
</dbReference>
<proteinExistence type="inferred from homology"/>
<evidence type="ECO:0000256" key="9">
    <source>
        <dbReference type="SAM" id="MobiDB-lite"/>
    </source>
</evidence>
<feature type="compositionally biased region" description="Basic and acidic residues" evidence="9">
    <location>
        <begin position="112"/>
        <end position="123"/>
    </location>
</feature>
<evidence type="ECO:0000256" key="3">
    <source>
        <dbReference type="ARBA" id="ARBA00015678"/>
    </source>
</evidence>
<feature type="compositionally biased region" description="Basic and acidic residues" evidence="9">
    <location>
        <begin position="184"/>
        <end position="200"/>
    </location>
</feature>
<evidence type="ECO:0000256" key="1">
    <source>
        <dbReference type="ARBA" id="ARBA00004606"/>
    </source>
</evidence>
<dbReference type="GO" id="GO:0012505">
    <property type="term" value="C:endomembrane system"/>
    <property type="evidence" value="ECO:0007669"/>
    <property type="project" value="TreeGrafter"/>
</dbReference>